<accession>A0A2C5XLW8</accession>
<keyword evidence="4" id="KW-1185">Reference proteome</keyword>
<feature type="compositionally biased region" description="Polar residues" evidence="1">
    <location>
        <begin position="577"/>
        <end position="587"/>
    </location>
</feature>
<feature type="transmembrane region" description="Helical" evidence="2">
    <location>
        <begin position="346"/>
        <end position="366"/>
    </location>
</feature>
<protein>
    <submittedName>
        <fullName evidence="3">Uncharacterized protein</fullName>
    </submittedName>
</protein>
<dbReference type="Proteomes" id="UP000224854">
    <property type="component" value="Unassembled WGS sequence"/>
</dbReference>
<dbReference type="EMBL" id="NJEU01000316">
    <property type="protein sequence ID" value="PHH76459.1"/>
    <property type="molecule type" value="Genomic_DNA"/>
</dbReference>
<dbReference type="OrthoDB" id="5308502at2759"/>
<feature type="transmembrane region" description="Helical" evidence="2">
    <location>
        <begin position="265"/>
        <end position="285"/>
    </location>
</feature>
<evidence type="ECO:0000313" key="4">
    <source>
        <dbReference type="Proteomes" id="UP000224854"/>
    </source>
</evidence>
<keyword evidence="2" id="KW-1133">Transmembrane helix</keyword>
<feature type="transmembrane region" description="Helical" evidence="2">
    <location>
        <begin position="90"/>
        <end position="111"/>
    </location>
</feature>
<evidence type="ECO:0000256" key="2">
    <source>
        <dbReference type="SAM" id="Phobius"/>
    </source>
</evidence>
<feature type="transmembrane region" description="Helical" evidence="2">
    <location>
        <begin position="132"/>
        <end position="152"/>
    </location>
</feature>
<organism evidence="3 4">
    <name type="scientific">Ophiocordyceps australis</name>
    <dbReference type="NCBI Taxonomy" id="1399860"/>
    <lineage>
        <taxon>Eukaryota</taxon>
        <taxon>Fungi</taxon>
        <taxon>Dikarya</taxon>
        <taxon>Ascomycota</taxon>
        <taxon>Pezizomycotina</taxon>
        <taxon>Sordariomycetes</taxon>
        <taxon>Hypocreomycetidae</taxon>
        <taxon>Hypocreales</taxon>
        <taxon>Ophiocordycipitaceae</taxon>
        <taxon>Ophiocordyceps</taxon>
    </lineage>
</organism>
<feature type="compositionally biased region" description="Acidic residues" evidence="1">
    <location>
        <begin position="534"/>
        <end position="545"/>
    </location>
</feature>
<proteinExistence type="predicted"/>
<reference evidence="3 4" key="1">
    <citation type="submission" date="2017-06" db="EMBL/GenBank/DDBJ databases">
        <title>Ant-infecting Ophiocordyceps genomes reveal a high diversity of potential behavioral manipulation genes and a possible major role for enterotoxins.</title>
        <authorList>
            <person name="De Bekker C."/>
            <person name="Evans H.C."/>
            <person name="Brachmann A."/>
            <person name="Hughes D.P."/>
        </authorList>
    </citation>
    <scope>NUCLEOTIDE SEQUENCE [LARGE SCALE GENOMIC DNA]</scope>
    <source>
        <strain evidence="3 4">1348a</strain>
    </source>
</reference>
<keyword evidence="2" id="KW-0472">Membrane</keyword>
<evidence type="ECO:0000256" key="1">
    <source>
        <dbReference type="SAM" id="MobiDB-lite"/>
    </source>
</evidence>
<feature type="transmembrane region" description="Helical" evidence="2">
    <location>
        <begin position="306"/>
        <end position="326"/>
    </location>
</feature>
<feature type="transmembrane region" description="Helical" evidence="2">
    <location>
        <begin position="216"/>
        <end position="234"/>
    </location>
</feature>
<dbReference type="InterPro" id="IPR018830">
    <property type="entry name" value="DUF2434"/>
</dbReference>
<keyword evidence="2" id="KW-0812">Transmembrane</keyword>
<dbReference type="Pfam" id="PF10361">
    <property type="entry name" value="DUF2434"/>
    <property type="match status" value="1"/>
</dbReference>
<feature type="compositionally biased region" description="Low complexity" evidence="1">
    <location>
        <begin position="546"/>
        <end position="576"/>
    </location>
</feature>
<comment type="caution">
    <text evidence="3">The sequence shown here is derived from an EMBL/GenBank/DDBJ whole genome shotgun (WGS) entry which is preliminary data.</text>
</comment>
<gene>
    <name evidence="3" type="ORF">CDD82_3984</name>
</gene>
<name>A0A2C5XLW8_9HYPO</name>
<feature type="region of interest" description="Disordered" evidence="1">
    <location>
        <begin position="512"/>
        <end position="587"/>
    </location>
</feature>
<feature type="transmembrane region" description="Helical" evidence="2">
    <location>
        <begin position="164"/>
        <end position="183"/>
    </location>
</feature>
<evidence type="ECO:0000313" key="3">
    <source>
        <dbReference type="EMBL" id="PHH76459.1"/>
    </source>
</evidence>
<sequence length="587" mass="66711">MKTFDVFDARDLIALPSGDNDTDTVFEGIHFNVTTLNHWNYTHYSNGTLSNGSNCWLTFAPYQPKLLLNNGTFVNATRCWSAIDPIGLRGFIGIGFAAAYGIALVLTLTALTKHGRLYLPKETRFYPIGRRWQWYWACFTCACALISLFTNIDVDRYYVQELPIILHVFFWYLVCMGTVALVWESVRHWNSWLERQFIDPNPFIYRDDDRRASIEFWLPLWFYFWVWMNFFLVVPRSWNFAKLQRSPDQTRDIAMPSATSGRFKAGAFCLVVAWLTIFYSIRHSVNHYKPRNRGIYNRAVGLVRAVPPRFILTLPLALCLIAYQILMSFDWNLSLIRVGAVLPIMYAWGYGPPLLIICIQIAYGFMSPNEDKALIRQRRERGEAINRELGLVKKPAWWRRVRGDHLHSLRDKIMHNVHEVGERGLGRRIEGEAERQIRLENQALALDNHGDVELANIARLTSDRPAAKMAQASYTGKSNSRHAERLVQTAATVLFPTDSDAEAQRQQRVAYLMTDGPPPPPYSNDSTTNSPPDADADAADADADADANANANANTSSNANVARRTNSSSTANSTTSPPQQVRSMLDI</sequence>
<dbReference type="AlphaFoldDB" id="A0A2C5XLW8"/>